<comment type="function">
    <text evidence="7 10 11">Participates actively in the response to hyperosmotic and heat shock by preventing the aggregation of stress-denatured proteins, in association with DnaK and GrpE. It is the nucleotide exchange factor for DnaK and may function as a thermosensor. Unfolded proteins bind initially to DnaJ; upon interaction with the DnaJ-bound protein, DnaK hydrolyzes its bound ATP, resulting in the formation of a stable complex. GrpE releases ADP from DnaK; ATP binding to DnaK triggers the release of the substrate protein, thus completing the reaction cycle. Several rounds of ATP-dependent interactions between DnaJ, DnaK and GrpE are required for fully efficient folding.</text>
</comment>
<dbReference type="InterPro" id="IPR000740">
    <property type="entry name" value="GrpE"/>
</dbReference>
<dbReference type="NCBIfam" id="NF010748">
    <property type="entry name" value="PRK14150.1"/>
    <property type="match status" value="1"/>
</dbReference>
<dbReference type="NCBIfam" id="NF010737">
    <property type="entry name" value="PRK14139.1"/>
    <property type="match status" value="1"/>
</dbReference>
<dbReference type="InterPro" id="IPR013805">
    <property type="entry name" value="GrpE_CC"/>
</dbReference>
<reference evidence="15 16" key="1">
    <citation type="submission" date="2019-04" db="EMBL/GenBank/DDBJ databases">
        <title>Salinimonas iocasae sp. nov., a halophilic bacterium isolated from the outer tube casing of tubeworms in Okinawa Trough.</title>
        <authorList>
            <person name="Zhang H."/>
            <person name="Wang H."/>
            <person name="Li C."/>
        </authorList>
    </citation>
    <scope>NUCLEOTIDE SEQUENCE [LARGE SCALE GENOMIC DNA]</scope>
    <source>
        <strain evidence="15 16">KX18D6</strain>
    </source>
</reference>
<keyword evidence="16" id="KW-1185">Reference proteome</keyword>
<evidence type="ECO:0000256" key="13">
    <source>
        <dbReference type="SAM" id="Coils"/>
    </source>
</evidence>
<evidence type="ECO:0000313" key="16">
    <source>
        <dbReference type="Proteomes" id="UP000304912"/>
    </source>
</evidence>
<dbReference type="GO" id="GO:0042803">
    <property type="term" value="F:protein homodimerization activity"/>
    <property type="evidence" value="ECO:0007669"/>
    <property type="project" value="InterPro"/>
</dbReference>
<dbReference type="KEGG" id="salk:FBQ74_10940"/>
<dbReference type="GO" id="GO:0005829">
    <property type="term" value="C:cytosol"/>
    <property type="evidence" value="ECO:0007669"/>
    <property type="project" value="TreeGrafter"/>
</dbReference>
<dbReference type="GO" id="GO:0051082">
    <property type="term" value="F:unfolded protein binding"/>
    <property type="evidence" value="ECO:0007669"/>
    <property type="project" value="TreeGrafter"/>
</dbReference>
<evidence type="ECO:0000313" key="15">
    <source>
        <dbReference type="EMBL" id="QCZ93964.1"/>
    </source>
</evidence>
<dbReference type="Gene3D" id="3.90.20.20">
    <property type="match status" value="1"/>
</dbReference>
<feature type="compositionally biased region" description="Acidic residues" evidence="14">
    <location>
        <begin position="36"/>
        <end position="48"/>
    </location>
</feature>
<sequence>MSEKRDEQAQPEKDAEVTAETVQEEAQDIPVQEGEVVSEDEAAAGDDDAQQRIYALETALSEAEAKIKDQQEGVLRARADMENARRRAEAEVEKARKFALERFAGELLPVVDNLERALEAGDSSNDAVKPLLDGVEMTQKSFISTIEKFGVKSIDPQGEAFNPELHQAMSMQESADHEPNTVMAVMQKGYELNGRLLRPAMVMVARAPDSGVDTKA</sequence>
<dbReference type="Gene3D" id="2.30.22.10">
    <property type="entry name" value="Head domain of nucleotide exchange factor GrpE"/>
    <property type="match status" value="1"/>
</dbReference>
<evidence type="ECO:0000256" key="6">
    <source>
        <dbReference type="ARBA" id="ARBA00023186"/>
    </source>
</evidence>
<dbReference type="GO" id="GO:0000774">
    <property type="term" value="F:adenyl-nucleotide exchange factor activity"/>
    <property type="evidence" value="ECO:0007669"/>
    <property type="project" value="InterPro"/>
</dbReference>
<dbReference type="SUPFAM" id="SSF58014">
    <property type="entry name" value="Coiled-coil domain of nucleotide exchange factor GrpE"/>
    <property type="match status" value="1"/>
</dbReference>
<evidence type="ECO:0000256" key="5">
    <source>
        <dbReference type="ARBA" id="ARBA00023016"/>
    </source>
</evidence>
<keyword evidence="13" id="KW-0175">Coiled coil</keyword>
<comment type="subcellular location">
    <subcellularLocation>
        <location evidence="1 10">Cytoplasm</location>
    </subcellularLocation>
</comment>
<organism evidence="15 16">
    <name type="scientific">Salinimonas iocasae</name>
    <dbReference type="NCBI Taxonomy" id="2572577"/>
    <lineage>
        <taxon>Bacteria</taxon>
        <taxon>Pseudomonadati</taxon>
        <taxon>Pseudomonadota</taxon>
        <taxon>Gammaproteobacteria</taxon>
        <taxon>Alteromonadales</taxon>
        <taxon>Alteromonadaceae</taxon>
        <taxon>Alteromonas/Salinimonas group</taxon>
        <taxon>Salinimonas</taxon>
    </lineage>
</organism>
<proteinExistence type="inferred from homology"/>
<dbReference type="AlphaFoldDB" id="A0A5B7YE91"/>
<evidence type="ECO:0000256" key="11">
    <source>
        <dbReference type="RuleBase" id="RU000639"/>
    </source>
</evidence>
<evidence type="ECO:0000256" key="7">
    <source>
        <dbReference type="ARBA" id="ARBA00053401"/>
    </source>
</evidence>
<keyword evidence="6 10" id="KW-0143">Chaperone</keyword>
<dbReference type="PANTHER" id="PTHR21237">
    <property type="entry name" value="GRPE PROTEIN"/>
    <property type="match status" value="1"/>
</dbReference>
<dbReference type="PRINTS" id="PR00773">
    <property type="entry name" value="GRPEPROTEIN"/>
</dbReference>
<evidence type="ECO:0000256" key="8">
    <source>
        <dbReference type="ARBA" id="ARBA00072274"/>
    </source>
</evidence>
<dbReference type="Pfam" id="PF01025">
    <property type="entry name" value="GrpE"/>
    <property type="match status" value="1"/>
</dbReference>
<protein>
    <recommendedName>
        <fullName evidence="8 10">Protein GrpE</fullName>
    </recommendedName>
    <alternativeName>
        <fullName evidence="9 10">HSP-70 cofactor</fullName>
    </alternativeName>
</protein>
<name>A0A5B7YE91_9ALTE</name>
<evidence type="ECO:0000256" key="14">
    <source>
        <dbReference type="SAM" id="MobiDB-lite"/>
    </source>
</evidence>
<evidence type="ECO:0000256" key="1">
    <source>
        <dbReference type="ARBA" id="ARBA00004496"/>
    </source>
</evidence>
<dbReference type="HAMAP" id="MF_01151">
    <property type="entry name" value="GrpE"/>
    <property type="match status" value="1"/>
</dbReference>
<keyword evidence="4 10" id="KW-0963">Cytoplasm</keyword>
<dbReference type="NCBIfam" id="NF010738">
    <property type="entry name" value="PRK14140.1"/>
    <property type="match status" value="1"/>
</dbReference>
<dbReference type="GO" id="GO:0051087">
    <property type="term" value="F:protein-folding chaperone binding"/>
    <property type="evidence" value="ECO:0007669"/>
    <property type="project" value="InterPro"/>
</dbReference>
<evidence type="ECO:0000256" key="9">
    <source>
        <dbReference type="ARBA" id="ARBA00076414"/>
    </source>
</evidence>
<evidence type="ECO:0000256" key="10">
    <source>
        <dbReference type="HAMAP-Rule" id="MF_01151"/>
    </source>
</evidence>
<feature type="coiled-coil region" evidence="13">
    <location>
        <begin position="60"/>
        <end position="98"/>
    </location>
</feature>
<dbReference type="Proteomes" id="UP000304912">
    <property type="component" value="Chromosome"/>
</dbReference>
<evidence type="ECO:0000256" key="2">
    <source>
        <dbReference type="ARBA" id="ARBA00009054"/>
    </source>
</evidence>
<evidence type="ECO:0000256" key="4">
    <source>
        <dbReference type="ARBA" id="ARBA00022490"/>
    </source>
</evidence>
<keyword evidence="5 10" id="KW-0346">Stress response</keyword>
<dbReference type="GO" id="GO:0006457">
    <property type="term" value="P:protein folding"/>
    <property type="evidence" value="ECO:0007669"/>
    <property type="project" value="InterPro"/>
</dbReference>
<dbReference type="InterPro" id="IPR009012">
    <property type="entry name" value="GrpE_head"/>
</dbReference>
<dbReference type="SUPFAM" id="SSF51064">
    <property type="entry name" value="Head domain of nucleotide exchange factor GrpE"/>
    <property type="match status" value="1"/>
</dbReference>
<comment type="similarity">
    <text evidence="2 10 12">Belongs to the GrpE family.</text>
</comment>
<dbReference type="RefSeq" id="WP_139756706.1">
    <property type="nucleotide sequence ID" value="NZ_CP039852.1"/>
</dbReference>
<dbReference type="CDD" id="cd00446">
    <property type="entry name" value="GrpE"/>
    <property type="match status" value="1"/>
</dbReference>
<dbReference type="OrthoDB" id="9789811at2"/>
<evidence type="ECO:0000256" key="3">
    <source>
        <dbReference type="ARBA" id="ARBA00011738"/>
    </source>
</evidence>
<dbReference type="PANTHER" id="PTHR21237:SF23">
    <property type="entry name" value="GRPE PROTEIN HOMOLOG, MITOCHONDRIAL"/>
    <property type="match status" value="1"/>
</dbReference>
<dbReference type="FunFam" id="2.30.22.10:FF:000001">
    <property type="entry name" value="Protein GrpE"/>
    <property type="match status" value="1"/>
</dbReference>
<feature type="compositionally biased region" description="Basic and acidic residues" evidence="14">
    <location>
        <begin position="1"/>
        <end position="16"/>
    </location>
</feature>
<evidence type="ECO:0000256" key="12">
    <source>
        <dbReference type="RuleBase" id="RU004478"/>
    </source>
</evidence>
<accession>A0A5B7YE91</accession>
<gene>
    <name evidence="10 15" type="primary">grpE</name>
    <name evidence="15" type="ORF">FBQ74_10940</name>
</gene>
<dbReference type="PROSITE" id="PS01071">
    <property type="entry name" value="GRPE"/>
    <property type="match status" value="1"/>
</dbReference>
<comment type="subunit">
    <text evidence="3 10">Homodimer.</text>
</comment>
<feature type="region of interest" description="Disordered" evidence="14">
    <location>
        <begin position="1"/>
        <end position="49"/>
    </location>
</feature>
<dbReference type="EMBL" id="CP039852">
    <property type="protein sequence ID" value="QCZ93964.1"/>
    <property type="molecule type" value="Genomic_DNA"/>
</dbReference>